<dbReference type="EC" id="2.6.1.11" evidence="5"/>
<dbReference type="InterPro" id="IPR050103">
    <property type="entry name" value="Class-III_PLP-dep_AT"/>
</dbReference>
<comment type="subcellular location">
    <subcellularLocation>
        <location evidence="5">Cytoplasm</location>
    </subcellularLocation>
</comment>
<dbReference type="KEGG" id="gfe:Gferi_12815"/>
<keyword evidence="5" id="KW-0963">Cytoplasm</keyword>
<dbReference type="UniPathway" id="UPA00068">
    <property type="reaction ID" value="UER00109"/>
</dbReference>
<keyword evidence="2 5" id="KW-0028">Amino-acid biosynthesis</keyword>
<comment type="subunit">
    <text evidence="5">Homodimer.</text>
</comment>
<evidence type="ECO:0000313" key="7">
    <source>
        <dbReference type="Proteomes" id="UP000095743"/>
    </source>
</evidence>
<dbReference type="GO" id="GO:0042802">
    <property type="term" value="F:identical protein binding"/>
    <property type="evidence" value="ECO:0007669"/>
    <property type="project" value="TreeGrafter"/>
</dbReference>
<dbReference type="InterPro" id="IPR005814">
    <property type="entry name" value="Aminotrans_3"/>
</dbReference>
<comment type="pathway">
    <text evidence="5">Amino-acid biosynthesis; L-arginine biosynthesis; N(2)-acetyl-L-ornithine from L-glutamate: step 4/4.</text>
</comment>
<dbReference type="STRING" id="1424294.Gferi_12815"/>
<dbReference type="Gene3D" id="3.40.640.10">
    <property type="entry name" value="Type I PLP-dependent aspartate aminotransferase-like (Major domain)"/>
    <property type="match status" value="1"/>
</dbReference>
<dbReference type="EMBL" id="CP017269">
    <property type="protein sequence ID" value="AOT70395.1"/>
    <property type="molecule type" value="Genomic_DNA"/>
</dbReference>
<dbReference type="GO" id="GO:0003992">
    <property type="term" value="F:N2-acetyl-L-ornithine:2-oxoglutarate 5-aminotransferase activity"/>
    <property type="evidence" value="ECO:0007669"/>
    <property type="project" value="UniProtKB-UniRule"/>
</dbReference>
<dbReference type="Pfam" id="PF00202">
    <property type="entry name" value="Aminotran_3"/>
    <property type="match status" value="1"/>
</dbReference>
<keyword evidence="1 5" id="KW-0032">Aminotransferase</keyword>
<evidence type="ECO:0000313" key="6">
    <source>
        <dbReference type="EMBL" id="AOT70395.1"/>
    </source>
</evidence>
<evidence type="ECO:0000256" key="5">
    <source>
        <dbReference type="HAMAP-Rule" id="MF_01107"/>
    </source>
</evidence>
<keyword evidence="4 5" id="KW-0663">Pyridoxal phosphate</keyword>
<dbReference type="SUPFAM" id="SSF53383">
    <property type="entry name" value="PLP-dependent transferases"/>
    <property type="match status" value="1"/>
</dbReference>
<dbReference type="GO" id="GO:0006526">
    <property type="term" value="P:L-arginine biosynthetic process"/>
    <property type="evidence" value="ECO:0007669"/>
    <property type="project" value="UniProtKB-UniRule"/>
</dbReference>
<keyword evidence="3 5" id="KW-0808">Transferase</keyword>
<gene>
    <name evidence="5" type="primary">argD</name>
    <name evidence="6" type="ORF">Gferi_12815</name>
</gene>
<accession>A0A1D8GHK2</accession>
<evidence type="ECO:0000256" key="1">
    <source>
        <dbReference type="ARBA" id="ARBA00022576"/>
    </source>
</evidence>
<dbReference type="InterPro" id="IPR049704">
    <property type="entry name" value="Aminotrans_3_PPA_site"/>
</dbReference>
<dbReference type="NCBIfam" id="TIGR00707">
    <property type="entry name" value="argD"/>
    <property type="match status" value="1"/>
</dbReference>
<dbReference type="Gene3D" id="3.90.1150.10">
    <property type="entry name" value="Aspartate Aminotransferase, domain 1"/>
    <property type="match status" value="1"/>
</dbReference>
<dbReference type="NCBIfam" id="NF002325">
    <property type="entry name" value="PRK01278.1"/>
    <property type="match status" value="1"/>
</dbReference>
<feature type="binding site" evidence="5">
    <location>
        <position position="273"/>
    </location>
    <ligand>
        <name>pyridoxal 5'-phosphate</name>
        <dbReference type="ChEBI" id="CHEBI:597326"/>
    </ligand>
</feature>
<dbReference type="AlphaFoldDB" id="A0A1D8GHK2"/>
<evidence type="ECO:0000256" key="4">
    <source>
        <dbReference type="ARBA" id="ARBA00022898"/>
    </source>
</evidence>
<comment type="cofactor">
    <cofactor evidence="5">
        <name>pyridoxal 5'-phosphate</name>
        <dbReference type="ChEBI" id="CHEBI:597326"/>
    </cofactor>
    <text evidence="5">Binds 1 pyridoxal phosphate per subunit.</text>
</comment>
<dbReference type="OrthoDB" id="9801052at2"/>
<feature type="modified residue" description="N6-(pyridoxal phosphate)lysine" evidence="5">
    <location>
        <position position="244"/>
    </location>
</feature>
<comment type="similarity">
    <text evidence="5">Belongs to the class-III pyridoxal-phosphate-dependent aminotransferase family. ArgD subfamily.</text>
</comment>
<comment type="catalytic activity">
    <reaction evidence="5">
        <text>N(2)-acetyl-L-ornithine + 2-oxoglutarate = N-acetyl-L-glutamate 5-semialdehyde + L-glutamate</text>
        <dbReference type="Rhea" id="RHEA:18049"/>
        <dbReference type="ChEBI" id="CHEBI:16810"/>
        <dbReference type="ChEBI" id="CHEBI:29123"/>
        <dbReference type="ChEBI" id="CHEBI:29985"/>
        <dbReference type="ChEBI" id="CHEBI:57805"/>
        <dbReference type="EC" id="2.6.1.11"/>
    </reaction>
</comment>
<dbReference type="InterPro" id="IPR004636">
    <property type="entry name" value="AcOrn/SuccOrn_fam"/>
</dbReference>
<comment type="miscellaneous">
    <text evidence="5">May also have succinyldiaminopimelate aminotransferase activity, thus carrying out the corresponding step in lysine biosynthesis.</text>
</comment>
<dbReference type="GO" id="GO:0030170">
    <property type="term" value="F:pyridoxal phosphate binding"/>
    <property type="evidence" value="ECO:0007669"/>
    <property type="project" value="InterPro"/>
</dbReference>
<dbReference type="GO" id="GO:0005737">
    <property type="term" value="C:cytoplasm"/>
    <property type="evidence" value="ECO:0007669"/>
    <property type="project" value="UniProtKB-SubCell"/>
</dbReference>
<feature type="binding site" evidence="5">
    <location>
        <position position="133"/>
    </location>
    <ligand>
        <name>N(2)-acetyl-L-ornithine</name>
        <dbReference type="ChEBI" id="CHEBI:57805"/>
    </ligand>
</feature>
<keyword evidence="7" id="KW-1185">Reference proteome</keyword>
<dbReference type="RefSeq" id="WP_069977104.1">
    <property type="nucleotide sequence ID" value="NZ_CP017269.1"/>
</dbReference>
<dbReference type="CDD" id="cd00610">
    <property type="entry name" value="OAT_like"/>
    <property type="match status" value="1"/>
</dbReference>
<proteinExistence type="inferred from homology"/>
<feature type="binding site" evidence="5">
    <location>
        <position position="130"/>
    </location>
    <ligand>
        <name>pyridoxal 5'-phosphate</name>
        <dbReference type="ChEBI" id="CHEBI:597326"/>
    </ligand>
</feature>
<dbReference type="PROSITE" id="PS00600">
    <property type="entry name" value="AA_TRANSFER_CLASS_3"/>
    <property type="match status" value="1"/>
</dbReference>
<sequence length="388" mass="42180">MKKEHIMNTYGRFDATFVKGSGTKVYDAQGKVYLDFVSGVAVNCLGHSHPAIAKTLADQSQTLIHVSNLYWNDKQLMLAEKLAAYSDHHQVFFSNSGSEAVETGLKLARKYGKIKGGSDKNVILYMENSFHGRTLGALAVTGQEKYQKDFMPLMQGLKAVKFNDPDDLEKKMDDTVCGVILEPIQGEGGIITVSPEFLQKARNLCDQYQALLIFDEVQCGIGRTGKLFAYENFTIQPDVICMAKGLGGGFPIGATLAKKEAAQAFVPGDHGCTFGGNPLACAVALTVLEELMEKGVLENTKQQSVYIMDQLSKLQNKYPVVQGVQGMGLMLGLGLNIEGKHLVQKCFEKGLLLVGAGEKVVRILPPLNVTQGEIDKAIAIIEAALKEL</sequence>
<keyword evidence="5" id="KW-0055">Arginine biosynthesis</keyword>
<dbReference type="PANTHER" id="PTHR11986">
    <property type="entry name" value="AMINOTRANSFERASE CLASS III"/>
    <property type="match status" value="1"/>
</dbReference>
<name>A0A1D8GHK2_9FIRM</name>
<dbReference type="HAMAP" id="MF_01107">
    <property type="entry name" value="ArgD_aminotrans_3"/>
    <property type="match status" value="1"/>
</dbReference>
<dbReference type="FunFam" id="3.40.640.10:FF:000004">
    <property type="entry name" value="Acetylornithine aminotransferase"/>
    <property type="match status" value="1"/>
</dbReference>
<dbReference type="Proteomes" id="UP000095743">
    <property type="component" value="Chromosome"/>
</dbReference>
<evidence type="ECO:0000256" key="2">
    <source>
        <dbReference type="ARBA" id="ARBA00022605"/>
    </source>
</evidence>
<reference evidence="6 7" key="1">
    <citation type="submission" date="2016-09" db="EMBL/GenBank/DDBJ databases">
        <title>Genomic analysis reveals versatility of anaerobic energy metabolism of Geosporobacter ferrireducens IRF9 of phylum Firmicutes.</title>
        <authorList>
            <person name="Kim S.-J."/>
        </authorList>
    </citation>
    <scope>NUCLEOTIDE SEQUENCE [LARGE SCALE GENOMIC DNA]</scope>
    <source>
        <strain evidence="6 7">IRF9</strain>
    </source>
</reference>
<feature type="binding site" evidence="5">
    <location>
        <begin position="215"/>
        <end position="218"/>
    </location>
    <ligand>
        <name>pyridoxal 5'-phosphate</name>
        <dbReference type="ChEBI" id="CHEBI:597326"/>
    </ligand>
</feature>
<dbReference type="InterPro" id="IPR015421">
    <property type="entry name" value="PyrdxlP-dep_Trfase_major"/>
</dbReference>
<dbReference type="PANTHER" id="PTHR11986:SF79">
    <property type="entry name" value="ACETYLORNITHINE AMINOTRANSFERASE, MITOCHONDRIAL"/>
    <property type="match status" value="1"/>
</dbReference>
<comment type="caution">
    <text evidence="5">Lacks conserved residue(s) required for the propagation of feature annotation.</text>
</comment>
<organism evidence="6 7">
    <name type="scientific">Geosporobacter ferrireducens</name>
    <dbReference type="NCBI Taxonomy" id="1424294"/>
    <lineage>
        <taxon>Bacteria</taxon>
        <taxon>Bacillati</taxon>
        <taxon>Bacillota</taxon>
        <taxon>Clostridia</taxon>
        <taxon>Peptostreptococcales</taxon>
        <taxon>Thermotaleaceae</taxon>
        <taxon>Geosporobacter</taxon>
    </lineage>
</organism>
<dbReference type="InterPro" id="IPR015424">
    <property type="entry name" value="PyrdxlP-dep_Trfase"/>
</dbReference>
<evidence type="ECO:0000256" key="3">
    <source>
        <dbReference type="ARBA" id="ARBA00022679"/>
    </source>
</evidence>
<dbReference type="InterPro" id="IPR015422">
    <property type="entry name" value="PyrdxlP-dep_Trfase_small"/>
</dbReference>
<protein>
    <recommendedName>
        <fullName evidence="5">Acetylornithine aminotransferase</fullName>
        <shortName evidence="5">ACOAT</shortName>
        <ecNumber evidence="5">2.6.1.11</ecNumber>
    </recommendedName>
</protein>
<dbReference type="PIRSF" id="PIRSF000521">
    <property type="entry name" value="Transaminase_4ab_Lys_Orn"/>
    <property type="match status" value="1"/>
</dbReference>